<dbReference type="InterPro" id="IPR002145">
    <property type="entry name" value="CopG"/>
</dbReference>
<evidence type="ECO:0000313" key="2">
    <source>
        <dbReference type="EMBL" id="GHH13883.1"/>
    </source>
</evidence>
<dbReference type="Proteomes" id="UP000652430">
    <property type="component" value="Unassembled WGS sequence"/>
</dbReference>
<name>A0ABQ3LFG8_9SPHN</name>
<dbReference type="CDD" id="cd22233">
    <property type="entry name" value="RHH_CopAso-like"/>
    <property type="match status" value="1"/>
</dbReference>
<accession>A0ABQ3LFG8</accession>
<dbReference type="Gene3D" id="1.10.1220.10">
    <property type="entry name" value="Met repressor-like"/>
    <property type="match status" value="1"/>
</dbReference>
<keyword evidence="3" id="KW-1185">Reference proteome</keyword>
<dbReference type="SUPFAM" id="SSF47598">
    <property type="entry name" value="Ribbon-helix-helix"/>
    <property type="match status" value="1"/>
</dbReference>
<dbReference type="Pfam" id="PF01402">
    <property type="entry name" value="RHH_1"/>
    <property type="match status" value="1"/>
</dbReference>
<reference evidence="3" key="1">
    <citation type="journal article" date="2019" name="Int. J. Syst. Evol. Microbiol.">
        <title>The Global Catalogue of Microorganisms (GCM) 10K type strain sequencing project: providing services to taxonomists for standard genome sequencing and annotation.</title>
        <authorList>
            <consortium name="The Broad Institute Genomics Platform"/>
            <consortium name="The Broad Institute Genome Sequencing Center for Infectious Disease"/>
            <person name="Wu L."/>
            <person name="Ma J."/>
        </authorList>
    </citation>
    <scope>NUCLEOTIDE SEQUENCE [LARGE SCALE GENOMIC DNA]</scope>
    <source>
        <strain evidence="3">CGMCC 1.8957</strain>
    </source>
</reference>
<sequence>MPTSLKIDPEMKSRIQALAQQRDRSAHWIMREAIREYVDREEAREGFRQEALDAWMAYQETGRHLTAAETIGWLESWGSEIEREAPECHD</sequence>
<organism evidence="2 3">
    <name type="scientific">Sphingomonas glacialis</name>
    <dbReference type="NCBI Taxonomy" id="658225"/>
    <lineage>
        <taxon>Bacteria</taxon>
        <taxon>Pseudomonadati</taxon>
        <taxon>Pseudomonadota</taxon>
        <taxon>Alphaproteobacteria</taxon>
        <taxon>Sphingomonadales</taxon>
        <taxon>Sphingomonadaceae</taxon>
        <taxon>Sphingomonas</taxon>
    </lineage>
</organism>
<dbReference type="InterPro" id="IPR013321">
    <property type="entry name" value="Arc_rbn_hlx_hlx"/>
</dbReference>
<dbReference type="RefSeq" id="WP_189675743.1">
    <property type="nucleotide sequence ID" value="NZ_BNAQ01000002.1"/>
</dbReference>
<evidence type="ECO:0000259" key="1">
    <source>
        <dbReference type="Pfam" id="PF01402"/>
    </source>
</evidence>
<protein>
    <submittedName>
        <fullName evidence="2">CopG family transcriptional regulator</fullName>
    </submittedName>
</protein>
<evidence type="ECO:0000313" key="3">
    <source>
        <dbReference type="Proteomes" id="UP000652430"/>
    </source>
</evidence>
<dbReference type="InterPro" id="IPR010985">
    <property type="entry name" value="Ribbon_hlx_hlx"/>
</dbReference>
<gene>
    <name evidence="2" type="ORF">GCM10008023_15020</name>
</gene>
<proteinExistence type="predicted"/>
<dbReference type="EMBL" id="BNAQ01000002">
    <property type="protein sequence ID" value="GHH13883.1"/>
    <property type="molecule type" value="Genomic_DNA"/>
</dbReference>
<feature type="domain" description="Ribbon-helix-helix protein CopG" evidence="1">
    <location>
        <begin position="2"/>
        <end position="41"/>
    </location>
</feature>
<comment type="caution">
    <text evidence="2">The sequence shown here is derived from an EMBL/GenBank/DDBJ whole genome shotgun (WGS) entry which is preliminary data.</text>
</comment>